<dbReference type="Proteomes" id="UP001162162">
    <property type="component" value="Unassembled WGS sequence"/>
</dbReference>
<feature type="region of interest" description="Disordered" evidence="1">
    <location>
        <begin position="104"/>
        <end position="128"/>
    </location>
</feature>
<dbReference type="GO" id="GO:0032435">
    <property type="term" value="P:negative regulation of proteasomal ubiquitin-dependent protein catabolic process"/>
    <property type="evidence" value="ECO:0007669"/>
    <property type="project" value="TreeGrafter"/>
</dbReference>
<dbReference type="PROSITE" id="PS50030">
    <property type="entry name" value="UBA"/>
    <property type="match status" value="1"/>
</dbReference>
<evidence type="ECO:0000256" key="1">
    <source>
        <dbReference type="SAM" id="MobiDB-lite"/>
    </source>
</evidence>
<dbReference type="CDD" id="cd14302">
    <property type="entry name" value="UBA_UBXN1"/>
    <property type="match status" value="1"/>
</dbReference>
<dbReference type="Gene3D" id="1.10.8.10">
    <property type="entry name" value="DNA helicase RuvA subunit, C-terminal domain"/>
    <property type="match status" value="1"/>
</dbReference>
<proteinExistence type="predicted"/>
<evidence type="ECO:0000313" key="3">
    <source>
        <dbReference type="EMBL" id="KAJ8948201.1"/>
    </source>
</evidence>
<accession>A0AAV8YAX3</accession>
<dbReference type="GO" id="GO:1903094">
    <property type="term" value="P:negative regulation of protein K48-linked deubiquitination"/>
    <property type="evidence" value="ECO:0007669"/>
    <property type="project" value="TreeGrafter"/>
</dbReference>
<gene>
    <name evidence="3" type="ORF">NQ318_010477</name>
</gene>
<dbReference type="SMART" id="SM00165">
    <property type="entry name" value="UBA"/>
    <property type="match status" value="1"/>
</dbReference>
<dbReference type="InterPro" id="IPR013087">
    <property type="entry name" value="Znf_C2H2_type"/>
</dbReference>
<feature type="compositionally biased region" description="Basic and acidic residues" evidence="1">
    <location>
        <begin position="172"/>
        <end position="181"/>
    </location>
</feature>
<dbReference type="PROSITE" id="PS00028">
    <property type="entry name" value="ZINC_FINGER_C2H2_1"/>
    <property type="match status" value="1"/>
</dbReference>
<name>A0AAV8YAX3_9CUCU</name>
<dbReference type="GO" id="GO:0031397">
    <property type="term" value="P:negative regulation of protein ubiquitination"/>
    <property type="evidence" value="ECO:0007669"/>
    <property type="project" value="TreeGrafter"/>
</dbReference>
<dbReference type="EMBL" id="JAPWTK010000142">
    <property type="protein sequence ID" value="KAJ8948201.1"/>
    <property type="molecule type" value="Genomic_DNA"/>
</dbReference>
<comment type="caution">
    <text evidence="3">The sequence shown here is derived from an EMBL/GenBank/DDBJ whole genome shotgun (WGS) entry which is preliminary data.</text>
</comment>
<dbReference type="AlphaFoldDB" id="A0AAV8YAX3"/>
<dbReference type="GO" id="GO:0005737">
    <property type="term" value="C:cytoplasm"/>
    <property type="evidence" value="ECO:0007669"/>
    <property type="project" value="TreeGrafter"/>
</dbReference>
<feature type="domain" description="UBA" evidence="2">
    <location>
        <begin position="1"/>
        <end position="40"/>
    </location>
</feature>
<dbReference type="Pfam" id="PF22562">
    <property type="entry name" value="UBA_7"/>
    <property type="match status" value="1"/>
</dbReference>
<dbReference type="InterPro" id="IPR041923">
    <property type="entry name" value="UBA_UBXN1"/>
</dbReference>
<reference evidence="3" key="1">
    <citation type="journal article" date="2023" name="Insect Mol. Biol.">
        <title>Genome sequencing provides insights into the evolution of gene families encoding plant cell wall-degrading enzymes in longhorned beetles.</title>
        <authorList>
            <person name="Shin N.R."/>
            <person name="Okamura Y."/>
            <person name="Kirsch R."/>
            <person name="Pauchet Y."/>
        </authorList>
    </citation>
    <scope>NUCLEOTIDE SEQUENCE</scope>
    <source>
        <strain evidence="3">AMC_N1</strain>
    </source>
</reference>
<dbReference type="GO" id="GO:0036435">
    <property type="term" value="F:K48-linked polyubiquitin modification-dependent protein binding"/>
    <property type="evidence" value="ECO:0007669"/>
    <property type="project" value="TreeGrafter"/>
</dbReference>
<protein>
    <recommendedName>
        <fullName evidence="2">UBA domain-containing protein</fullName>
    </recommendedName>
</protein>
<dbReference type="InterPro" id="IPR009060">
    <property type="entry name" value="UBA-like_sf"/>
</dbReference>
<organism evidence="3 4">
    <name type="scientific">Aromia moschata</name>
    <dbReference type="NCBI Taxonomy" id="1265417"/>
    <lineage>
        <taxon>Eukaryota</taxon>
        <taxon>Metazoa</taxon>
        <taxon>Ecdysozoa</taxon>
        <taxon>Arthropoda</taxon>
        <taxon>Hexapoda</taxon>
        <taxon>Insecta</taxon>
        <taxon>Pterygota</taxon>
        <taxon>Neoptera</taxon>
        <taxon>Endopterygota</taxon>
        <taxon>Coleoptera</taxon>
        <taxon>Polyphaga</taxon>
        <taxon>Cucujiformia</taxon>
        <taxon>Chrysomeloidea</taxon>
        <taxon>Cerambycidae</taxon>
        <taxon>Cerambycinae</taxon>
        <taxon>Callichromatini</taxon>
        <taxon>Aromia</taxon>
    </lineage>
</organism>
<evidence type="ECO:0000259" key="2">
    <source>
        <dbReference type="PROSITE" id="PS50030"/>
    </source>
</evidence>
<dbReference type="SUPFAM" id="SSF46934">
    <property type="entry name" value="UBA-like"/>
    <property type="match status" value="1"/>
</dbReference>
<dbReference type="PANTHER" id="PTHR46340">
    <property type="entry name" value="UBX DOMAIN-CONTAINING PROTEIN 1"/>
    <property type="match status" value="1"/>
</dbReference>
<dbReference type="InterPro" id="IPR015940">
    <property type="entry name" value="UBA"/>
</dbReference>
<dbReference type="PANTHER" id="PTHR46340:SF1">
    <property type="entry name" value="UBX DOMAIN-CONTAINING PROTEIN 1"/>
    <property type="match status" value="1"/>
</dbReference>
<dbReference type="GO" id="GO:0005634">
    <property type="term" value="C:nucleus"/>
    <property type="evidence" value="ECO:0007669"/>
    <property type="project" value="TreeGrafter"/>
</dbReference>
<evidence type="ECO:0000313" key="4">
    <source>
        <dbReference type="Proteomes" id="UP001162162"/>
    </source>
</evidence>
<keyword evidence="4" id="KW-1185">Reference proteome</keyword>
<feature type="region of interest" description="Disordered" evidence="1">
    <location>
        <begin position="172"/>
        <end position="251"/>
    </location>
</feature>
<sequence length="278" mass="31515">MSSVVDTLVEMGFSKERAELAVNRTGGSDVQIAMDWLLSHEEDLETAQPTPETVAELLQPYELKQLKKVLRHQFQAAASPIAKSIQCDDCGKLFQTNEEVEFHASKTGHENFSESTEEKKPLTEQEKKEQLAKIEAKLRQRRLEREAREKEEALLKEKIRIKSGKELLEAKKKHDELEMKRSSNRGSGRRKKNGWPDRECGIKSNRTSSRGKPSSGAPSIVKFRRLQSYNRPPLNLPPITPRPNSKLGSQWLGPRANVRRKGTALCGLDCTLKCRGKM</sequence>